<accession>A0ACB8R1G5</accession>
<dbReference type="Proteomes" id="UP000814033">
    <property type="component" value="Unassembled WGS sequence"/>
</dbReference>
<reference evidence="1" key="2">
    <citation type="journal article" date="2022" name="New Phytol.">
        <title>Evolutionary transition to the ectomycorrhizal habit in the genomes of a hyperdiverse lineage of mushroom-forming fungi.</title>
        <authorList>
            <person name="Looney B."/>
            <person name="Miyauchi S."/>
            <person name="Morin E."/>
            <person name="Drula E."/>
            <person name="Courty P.E."/>
            <person name="Kohler A."/>
            <person name="Kuo A."/>
            <person name="LaButti K."/>
            <person name="Pangilinan J."/>
            <person name="Lipzen A."/>
            <person name="Riley R."/>
            <person name="Andreopoulos W."/>
            <person name="He G."/>
            <person name="Johnson J."/>
            <person name="Nolan M."/>
            <person name="Tritt A."/>
            <person name="Barry K.W."/>
            <person name="Grigoriev I.V."/>
            <person name="Nagy L.G."/>
            <person name="Hibbett D."/>
            <person name="Henrissat B."/>
            <person name="Matheny P.B."/>
            <person name="Labbe J."/>
            <person name="Martin F.M."/>
        </authorList>
    </citation>
    <scope>NUCLEOTIDE SEQUENCE</scope>
    <source>
        <strain evidence="1">FP105234-sp</strain>
    </source>
</reference>
<gene>
    <name evidence="1" type="ORF">FA95DRAFT_1613904</name>
</gene>
<evidence type="ECO:0000313" key="1">
    <source>
        <dbReference type="EMBL" id="KAI0037760.1"/>
    </source>
</evidence>
<dbReference type="EMBL" id="MU276728">
    <property type="protein sequence ID" value="KAI0037760.1"/>
    <property type="molecule type" value="Genomic_DNA"/>
</dbReference>
<comment type="caution">
    <text evidence="1">The sequence shown here is derived from an EMBL/GenBank/DDBJ whole genome shotgun (WGS) entry which is preliminary data.</text>
</comment>
<protein>
    <submittedName>
        <fullName evidence="1">Uncharacterized protein</fullName>
    </submittedName>
</protein>
<keyword evidence="2" id="KW-1185">Reference proteome</keyword>
<name>A0ACB8R1G5_9AGAM</name>
<sequence length="285" mass="29839">MHQLNIENLIGALQQRIDNGGVDPAVMTLSLAVNPNRRHGESRYRAIVRTNEAPDMAVALRLPAYESGDEGEEEDDASAAAAPASSASQDDAFVNVPSAAPPTPSTNLSSLTTITSTGSVHAPPPGLAVPTPAFTFPGLTPSSGLAGDAAVERGPTQGIAATNPRTTPLSLASWARNVDAEDDSVDGSPPRASSSRSAISAAGSSLIRTRRAHSYLQLQILHANVEGAPDGDAWYAIAVGFETGVVRGPFSEIRDLVNGYKGCHFRGFSKRQAAVAWYHRHLVPT</sequence>
<reference evidence="1" key="1">
    <citation type="submission" date="2021-02" db="EMBL/GenBank/DDBJ databases">
        <authorList>
            <consortium name="DOE Joint Genome Institute"/>
            <person name="Ahrendt S."/>
            <person name="Looney B.P."/>
            <person name="Miyauchi S."/>
            <person name="Morin E."/>
            <person name="Drula E."/>
            <person name="Courty P.E."/>
            <person name="Chicoki N."/>
            <person name="Fauchery L."/>
            <person name="Kohler A."/>
            <person name="Kuo A."/>
            <person name="Labutti K."/>
            <person name="Pangilinan J."/>
            <person name="Lipzen A."/>
            <person name="Riley R."/>
            <person name="Andreopoulos W."/>
            <person name="He G."/>
            <person name="Johnson J."/>
            <person name="Barry K.W."/>
            <person name="Grigoriev I.V."/>
            <person name="Nagy L."/>
            <person name="Hibbett D."/>
            <person name="Henrissat B."/>
            <person name="Matheny P.B."/>
            <person name="Labbe J."/>
            <person name="Martin F."/>
        </authorList>
    </citation>
    <scope>NUCLEOTIDE SEQUENCE</scope>
    <source>
        <strain evidence="1">FP105234-sp</strain>
    </source>
</reference>
<organism evidence="1 2">
    <name type="scientific">Auriscalpium vulgare</name>
    <dbReference type="NCBI Taxonomy" id="40419"/>
    <lineage>
        <taxon>Eukaryota</taxon>
        <taxon>Fungi</taxon>
        <taxon>Dikarya</taxon>
        <taxon>Basidiomycota</taxon>
        <taxon>Agaricomycotina</taxon>
        <taxon>Agaricomycetes</taxon>
        <taxon>Russulales</taxon>
        <taxon>Auriscalpiaceae</taxon>
        <taxon>Auriscalpium</taxon>
    </lineage>
</organism>
<proteinExistence type="predicted"/>
<evidence type="ECO:0000313" key="2">
    <source>
        <dbReference type="Proteomes" id="UP000814033"/>
    </source>
</evidence>